<dbReference type="RefSeq" id="WP_153662831.1">
    <property type="nucleotide sequence ID" value="NZ_JAAIKR010000008.1"/>
</dbReference>
<gene>
    <name evidence="3" type="ORF">G3R48_09780</name>
</gene>
<feature type="domain" description="SnoaL-like" evidence="2">
    <location>
        <begin position="104"/>
        <end position="212"/>
    </location>
</feature>
<accession>A0ABS5I2K7</accession>
<sequence>MSSHIINKLGVIAMLVTTVSAFDCFANEPEQLPQALKNANSQTQPTQTDAQITKRINSSLTIDNAVKTESELVSNKTQSVITNISDNEHHLDPAMSNEKETQQINSLLNQLHESATTANWQRYFSLFHPKAVFLGTDATERWDMVSFRKFAEQTQGWRYDLKSRKLIKVDNTVVFDEQLYSPSYGLSRGTGALVKTQAGWKVLQYHLSFPIPNDKAKRITTLIKQ</sequence>
<keyword evidence="4" id="KW-1185">Reference proteome</keyword>
<dbReference type="InterPro" id="IPR037401">
    <property type="entry name" value="SnoaL-like"/>
</dbReference>
<reference evidence="3 4" key="1">
    <citation type="submission" date="2020-02" db="EMBL/GenBank/DDBJ databases">
        <title>Shewanella WXL01 sp. nov., a marine bacterium isolated from green algae in Luhuitou Fringing Reef (Northern South China Sea).</title>
        <authorList>
            <person name="Wang X."/>
        </authorList>
    </citation>
    <scope>NUCLEOTIDE SEQUENCE [LARGE SCALE GENOMIC DNA]</scope>
    <source>
        <strain evidence="3 4">MCCC 1A01895</strain>
    </source>
</reference>
<keyword evidence="1" id="KW-0732">Signal</keyword>
<organism evidence="3 4">
    <name type="scientific">Shewanella intestini</name>
    <dbReference type="NCBI Taxonomy" id="2017544"/>
    <lineage>
        <taxon>Bacteria</taxon>
        <taxon>Pseudomonadati</taxon>
        <taxon>Pseudomonadota</taxon>
        <taxon>Gammaproteobacteria</taxon>
        <taxon>Alteromonadales</taxon>
        <taxon>Shewanellaceae</taxon>
        <taxon>Shewanella</taxon>
    </lineage>
</organism>
<evidence type="ECO:0000313" key="3">
    <source>
        <dbReference type="EMBL" id="MBR9728262.1"/>
    </source>
</evidence>
<evidence type="ECO:0000259" key="2">
    <source>
        <dbReference type="Pfam" id="PF13474"/>
    </source>
</evidence>
<dbReference type="InterPro" id="IPR032710">
    <property type="entry name" value="NTF2-like_dom_sf"/>
</dbReference>
<feature type="chain" id="PRO_5045481905" evidence="1">
    <location>
        <begin position="22"/>
        <end position="225"/>
    </location>
</feature>
<comment type="caution">
    <text evidence="3">The sequence shown here is derived from an EMBL/GenBank/DDBJ whole genome shotgun (WGS) entry which is preliminary data.</text>
</comment>
<dbReference type="SUPFAM" id="SSF54427">
    <property type="entry name" value="NTF2-like"/>
    <property type="match status" value="1"/>
</dbReference>
<dbReference type="Pfam" id="PF13474">
    <property type="entry name" value="SnoaL_3"/>
    <property type="match status" value="1"/>
</dbReference>
<proteinExistence type="predicted"/>
<dbReference type="EMBL" id="JAAIKR010000008">
    <property type="protein sequence ID" value="MBR9728262.1"/>
    <property type="molecule type" value="Genomic_DNA"/>
</dbReference>
<dbReference type="Proteomes" id="UP000811844">
    <property type="component" value="Unassembled WGS sequence"/>
</dbReference>
<protein>
    <submittedName>
        <fullName evidence="3">Nuclear transport factor 2 family protein</fullName>
    </submittedName>
</protein>
<evidence type="ECO:0000313" key="4">
    <source>
        <dbReference type="Proteomes" id="UP000811844"/>
    </source>
</evidence>
<feature type="signal peptide" evidence="1">
    <location>
        <begin position="1"/>
        <end position="21"/>
    </location>
</feature>
<name>A0ABS5I2K7_9GAMM</name>
<dbReference type="Gene3D" id="3.10.450.50">
    <property type="match status" value="1"/>
</dbReference>
<evidence type="ECO:0000256" key="1">
    <source>
        <dbReference type="SAM" id="SignalP"/>
    </source>
</evidence>